<proteinExistence type="predicted"/>
<dbReference type="EMBL" id="ML976688">
    <property type="protein sequence ID" value="KAF1972290.1"/>
    <property type="molecule type" value="Genomic_DNA"/>
</dbReference>
<protein>
    <submittedName>
        <fullName evidence="1">Uncharacterized protein</fullName>
    </submittedName>
</protein>
<organism evidence="1 2">
    <name type="scientific">Bimuria novae-zelandiae CBS 107.79</name>
    <dbReference type="NCBI Taxonomy" id="1447943"/>
    <lineage>
        <taxon>Eukaryota</taxon>
        <taxon>Fungi</taxon>
        <taxon>Dikarya</taxon>
        <taxon>Ascomycota</taxon>
        <taxon>Pezizomycotina</taxon>
        <taxon>Dothideomycetes</taxon>
        <taxon>Pleosporomycetidae</taxon>
        <taxon>Pleosporales</taxon>
        <taxon>Massarineae</taxon>
        <taxon>Didymosphaeriaceae</taxon>
        <taxon>Bimuria</taxon>
    </lineage>
</organism>
<sequence>MDVCVPAIVTKTVYVTATCPSGQFPAPATEFYSSDLISEIASWALRQLNHGDRVARQTHSFINLLHQKGLLLKPRVVHMGQWPAQTQIDCYHCTPCARIPRTSSETWLWTLQLAHGIDPANASPSWWGTLFRIKAAAGILAPMLCDDSFYAAGSSWCGVMIALVQ</sequence>
<reference evidence="1" key="1">
    <citation type="journal article" date="2020" name="Stud. Mycol.">
        <title>101 Dothideomycetes genomes: a test case for predicting lifestyles and emergence of pathogens.</title>
        <authorList>
            <person name="Haridas S."/>
            <person name="Albert R."/>
            <person name="Binder M."/>
            <person name="Bloem J."/>
            <person name="Labutti K."/>
            <person name="Salamov A."/>
            <person name="Andreopoulos B."/>
            <person name="Baker S."/>
            <person name="Barry K."/>
            <person name="Bills G."/>
            <person name="Bluhm B."/>
            <person name="Cannon C."/>
            <person name="Castanera R."/>
            <person name="Culley D."/>
            <person name="Daum C."/>
            <person name="Ezra D."/>
            <person name="Gonzalez J."/>
            <person name="Henrissat B."/>
            <person name="Kuo A."/>
            <person name="Liang C."/>
            <person name="Lipzen A."/>
            <person name="Lutzoni F."/>
            <person name="Magnuson J."/>
            <person name="Mondo S."/>
            <person name="Nolan M."/>
            <person name="Ohm R."/>
            <person name="Pangilinan J."/>
            <person name="Park H.-J."/>
            <person name="Ramirez L."/>
            <person name="Alfaro M."/>
            <person name="Sun H."/>
            <person name="Tritt A."/>
            <person name="Yoshinaga Y."/>
            <person name="Zwiers L.-H."/>
            <person name="Turgeon B."/>
            <person name="Goodwin S."/>
            <person name="Spatafora J."/>
            <person name="Crous P."/>
            <person name="Grigoriev I."/>
        </authorList>
    </citation>
    <scope>NUCLEOTIDE SEQUENCE</scope>
    <source>
        <strain evidence="1">CBS 107.79</strain>
    </source>
</reference>
<dbReference type="AlphaFoldDB" id="A0A6A5V6K3"/>
<evidence type="ECO:0000313" key="2">
    <source>
        <dbReference type="Proteomes" id="UP000800036"/>
    </source>
</evidence>
<keyword evidence="2" id="KW-1185">Reference proteome</keyword>
<name>A0A6A5V6K3_9PLEO</name>
<dbReference type="Proteomes" id="UP000800036">
    <property type="component" value="Unassembled WGS sequence"/>
</dbReference>
<accession>A0A6A5V6K3</accession>
<evidence type="ECO:0000313" key="1">
    <source>
        <dbReference type="EMBL" id="KAF1972290.1"/>
    </source>
</evidence>
<gene>
    <name evidence="1" type="ORF">BU23DRAFT_165353</name>
</gene>